<dbReference type="SUPFAM" id="SSF52540">
    <property type="entry name" value="P-loop containing nucleoside triphosphate hydrolases"/>
    <property type="match status" value="1"/>
</dbReference>
<evidence type="ECO:0000313" key="2">
    <source>
        <dbReference type="EMBL" id="GGX37173.1"/>
    </source>
</evidence>
<protein>
    <submittedName>
        <fullName evidence="2">Uncharacterized protein</fullName>
    </submittedName>
</protein>
<dbReference type="EMBL" id="BMWC01000032">
    <property type="protein sequence ID" value="GGX37173.1"/>
    <property type="molecule type" value="Genomic_DNA"/>
</dbReference>
<feature type="compositionally biased region" description="Basic residues" evidence="1">
    <location>
        <begin position="163"/>
        <end position="180"/>
    </location>
</feature>
<evidence type="ECO:0000313" key="3">
    <source>
        <dbReference type="Proteomes" id="UP000617743"/>
    </source>
</evidence>
<name>A0ABQ2XY81_9ACTN</name>
<dbReference type="Proteomes" id="UP000617743">
    <property type="component" value="Unassembled WGS sequence"/>
</dbReference>
<comment type="caution">
    <text evidence="2">The sequence shown here is derived from an EMBL/GenBank/DDBJ whole genome shotgun (WGS) entry which is preliminary data.</text>
</comment>
<keyword evidence="3" id="KW-1185">Reference proteome</keyword>
<sequence>MTAAPPTCTTRVTPSSPPTFVRRACVTVVIAHRPATIRGADRIAVLGKGRITEEGAWITEGGAWDGLAPLTRPVSKRDGPVGRSWKRLSPGVPHGGVQDGTLLLVTSDASLGDQRLQDVPHHRAGPRMRVDRRADRPVVFHADLDQVRVGATATLGEGAPGARRARRGRRGTQMRRCPRR</sequence>
<dbReference type="InterPro" id="IPR027417">
    <property type="entry name" value="P-loop_NTPase"/>
</dbReference>
<organism evidence="2 3">
    <name type="scientific">Streptomyces lomondensis</name>
    <dbReference type="NCBI Taxonomy" id="68229"/>
    <lineage>
        <taxon>Bacteria</taxon>
        <taxon>Bacillati</taxon>
        <taxon>Actinomycetota</taxon>
        <taxon>Actinomycetes</taxon>
        <taxon>Kitasatosporales</taxon>
        <taxon>Streptomycetaceae</taxon>
        <taxon>Streptomyces</taxon>
    </lineage>
</organism>
<proteinExistence type="predicted"/>
<dbReference type="Gene3D" id="3.40.50.300">
    <property type="entry name" value="P-loop containing nucleotide triphosphate hydrolases"/>
    <property type="match status" value="1"/>
</dbReference>
<evidence type="ECO:0000256" key="1">
    <source>
        <dbReference type="SAM" id="MobiDB-lite"/>
    </source>
</evidence>
<accession>A0ABQ2XY81</accession>
<gene>
    <name evidence="2" type="ORF">GCM10010383_78960</name>
</gene>
<feature type="region of interest" description="Disordered" evidence="1">
    <location>
        <begin position="157"/>
        <end position="180"/>
    </location>
</feature>
<reference evidence="3" key="1">
    <citation type="journal article" date="2019" name="Int. J. Syst. Evol. Microbiol.">
        <title>The Global Catalogue of Microorganisms (GCM) 10K type strain sequencing project: providing services to taxonomists for standard genome sequencing and annotation.</title>
        <authorList>
            <consortium name="The Broad Institute Genomics Platform"/>
            <consortium name="The Broad Institute Genome Sequencing Center for Infectious Disease"/>
            <person name="Wu L."/>
            <person name="Ma J."/>
        </authorList>
    </citation>
    <scope>NUCLEOTIDE SEQUENCE [LARGE SCALE GENOMIC DNA]</scope>
    <source>
        <strain evidence="3">JCM 4866</strain>
    </source>
</reference>